<organism evidence="3 4">
    <name type="scientific">Halohasta litorea</name>
    <dbReference type="NCBI Taxonomy" id="869891"/>
    <lineage>
        <taxon>Archaea</taxon>
        <taxon>Methanobacteriati</taxon>
        <taxon>Methanobacteriota</taxon>
        <taxon>Stenosarchaea group</taxon>
        <taxon>Halobacteria</taxon>
        <taxon>Halobacteriales</taxon>
        <taxon>Haloferacaceae</taxon>
        <taxon>Halohasta</taxon>
    </lineage>
</organism>
<feature type="compositionally biased region" description="Basic and acidic residues" evidence="1">
    <location>
        <begin position="215"/>
        <end position="225"/>
    </location>
</feature>
<feature type="transmembrane region" description="Helical" evidence="2">
    <location>
        <begin position="20"/>
        <end position="41"/>
    </location>
</feature>
<gene>
    <name evidence="3" type="ORF">ACFSBW_04300</name>
</gene>
<reference evidence="3 4" key="1">
    <citation type="journal article" date="2019" name="Int. J. Syst. Evol. Microbiol.">
        <title>The Global Catalogue of Microorganisms (GCM) 10K type strain sequencing project: providing services to taxonomists for standard genome sequencing and annotation.</title>
        <authorList>
            <consortium name="The Broad Institute Genomics Platform"/>
            <consortium name="The Broad Institute Genome Sequencing Center for Infectious Disease"/>
            <person name="Wu L."/>
            <person name="Ma J."/>
        </authorList>
    </citation>
    <scope>NUCLEOTIDE SEQUENCE [LARGE SCALE GENOMIC DNA]</scope>
    <source>
        <strain evidence="3 4">CGMCC 1.10593</strain>
    </source>
</reference>
<feature type="transmembrane region" description="Helical" evidence="2">
    <location>
        <begin position="163"/>
        <end position="186"/>
    </location>
</feature>
<evidence type="ECO:0000313" key="3">
    <source>
        <dbReference type="EMBL" id="MFD1641096.1"/>
    </source>
</evidence>
<feature type="transmembrane region" description="Helical" evidence="2">
    <location>
        <begin position="105"/>
        <end position="124"/>
    </location>
</feature>
<dbReference type="Proteomes" id="UP001597052">
    <property type="component" value="Unassembled WGS sequence"/>
</dbReference>
<evidence type="ECO:0000313" key="4">
    <source>
        <dbReference type="Proteomes" id="UP001597052"/>
    </source>
</evidence>
<comment type="caution">
    <text evidence="3">The sequence shown here is derived from an EMBL/GenBank/DDBJ whole genome shotgun (WGS) entry which is preliminary data.</text>
</comment>
<dbReference type="AlphaFoldDB" id="A0ABD6D505"/>
<protein>
    <submittedName>
        <fullName evidence="3">Uncharacterized protein</fullName>
    </submittedName>
</protein>
<sequence>MADSVRRFVVGRDRTVTRRILLIAAALTVSAFGTLAVPTLWETYVSPSGAETMQTAAAIGFVLSVIAAVYVVAKTANINPYVPTAAVFVVLTSYGVTGVVTESQLVFFVGPAIFLGILVALSAYANDGALASLSIVFFPVLGYMINAPYGIAEGFRLLNRLRIALVFSLLFTLSIGIAGFLTGVFLRRLVDYADMITIEELRHPETVDSEGPPDDLSHETDSTDE</sequence>
<accession>A0ABD6D505</accession>
<keyword evidence="2" id="KW-1133">Transmembrane helix</keyword>
<feature type="region of interest" description="Disordered" evidence="1">
    <location>
        <begin position="204"/>
        <end position="225"/>
    </location>
</feature>
<dbReference type="EMBL" id="JBHUDM010000001">
    <property type="protein sequence ID" value="MFD1641096.1"/>
    <property type="molecule type" value="Genomic_DNA"/>
</dbReference>
<keyword evidence="4" id="KW-1185">Reference proteome</keyword>
<keyword evidence="2" id="KW-0472">Membrane</keyword>
<feature type="transmembrane region" description="Helical" evidence="2">
    <location>
        <begin position="80"/>
        <end position="99"/>
    </location>
</feature>
<evidence type="ECO:0000256" key="2">
    <source>
        <dbReference type="SAM" id="Phobius"/>
    </source>
</evidence>
<name>A0ABD6D505_9EURY</name>
<feature type="transmembrane region" description="Helical" evidence="2">
    <location>
        <begin position="131"/>
        <end position="151"/>
    </location>
</feature>
<keyword evidence="2" id="KW-0812">Transmembrane</keyword>
<dbReference type="RefSeq" id="WP_256394783.1">
    <property type="nucleotide sequence ID" value="NZ_JANHDJ010000001.1"/>
</dbReference>
<evidence type="ECO:0000256" key="1">
    <source>
        <dbReference type="SAM" id="MobiDB-lite"/>
    </source>
</evidence>
<feature type="transmembrane region" description="Helical" evidence="2">
    <location>
        <begin position="53"/>
        <end position="73"/>
    </location>
</feature>
<proteinExistence type="predicted"/>